<name>A0A7S3LX02_9EUKA</name>
<dbReference type="EMBL" id="HBIB01048056">
    <property type="protein sequence ID" value="CAE0269258.1"/>
    <property type="molecule type" value="Transcribed_RNA"/>
</dbReference>
<evidence type="ECO:0000256" key="1">
    <source>
        <dbReference type="SAM" id="Phobius"/>
    </source>
</evidence>
<reference evidence="2" key="1">
    <citation type="submission" date="2021-01" db="EMBL/GenBank/DDBJ databases">
        <authorList>
            <person name="Corre E."/>
            <person name="Pelletier E."/>
            <person name="Niang G."/>
            <person name="Scheremetjew M."/>
            <person name="Finn R."/>
            <person name="Kale V."/>
            <person name="Holt S."/>
            <person name="Cochrane G."/>
            <person name="Meng A."/>
            <person name="Brown T."/>
            <person name="Cohen L."/>
        </authorList>
    </citation>
    <scope>NUCLEOTIDE SEQUENCE</scope>
    <source>
        <strain evidence="2">NIES-2562</strain>
    </source>
</reference>
<gene>
    <name evidence="2" type="ORF">PBIL07802_LOCUS31611</name>
</gene>
<keyword evidence="1" id="KW-0472">Membrane</keyword>
<proteinExistence type="predicted"/>
<protein>
    <submittedName>
        <fullName evidence="2">Uncharacterized protein</fullName>
    </submittedName>
</protein>
<keyword evidence="1" id="KW-0812">Transmembrane</keyword>
<evidence type="ECO:0000313" key="2">
    <source>
        <dbReference type="EMBL" id="CAE0269258.1"/>
    </source>
</evidence>
<accession>A0A7S3LX02</accession>
<organism evidence="2">
    <name type="scientific">Palpitomonas bilix</name>
    <dbReference type="NCBI Taxonomy" id="652834"/>
    <lineage>
        <taxon>Eukaryota</taxon>
        <taxon>Eukaryota incertae sedis</taxon>
    </lineage>
</organism>
<sequence length="141" mass="16022">MFREAINFPAYAHLNEFWIPYIVVGIFAVFLLLWYPLGIRKPKHLFQQQRVKEVPYSRGLYKPRFFFFLSNTQPVKGIAKYVPEASILADSRQYIQNVGDAKEQTSASIEVGKKGTKESSTPRSIIDDAFVGIGVSLMGDD</sequence>
<keyword evidence="1" id="KW-1133">Transmembrane helix</keyword>
<dbReference type="AlphaFoldDB" id="A0A7S3LX02"/>
<feature type="transmembrane region" description="Helical" evidence="1">
    <location>
        <begin position="18"/>
        <end position="37"/>
    </location>
</feature>